<keyword evidence="2 6" id="KW-0812">Transmembrane</keyword>
<feature type="compositionally biased region" description="Polar residues" evidence="5">
    <location>
        <begin position="48"/>
        <end position="64"/>
    </location>
</feature>
<dbReference type="PROSITE" id="PS51778">
    <property type="entry name" value="VAST"/>
    <property type="match status" value="1"/>
</dbReference>
<feature type="chain" id="PRO_5042870531" description="VASt domain-containing protein" evidence="7">
    <location>
        <begin position="24"/>
        <end position="748"/>
    </location>
</feature>
<dbReference type="Pfam" id="PF16016">
    <property type="entry name" value="VASt"/>
    <property type="match status" value="1"/>
</dbReference>
<name>A0AAN8PRA8_POLSC</name>
<dbReference type="PANTHER" id="PTHR23319">
    <property type="entry name" value="GRAM DOMAIN CONTAINING 1B, ISOFORM E"/>
    <property type="match status" value="1"/>
</dbReference>
<reference evidence="9 10" key="1">
    <citation type="submission" date="2023-10" db="EMBL/GenBank/DDBJ databases">
        <title>Genomes of two closely related lineages of the louse Polyplax serrata with different host specificities.</title>
        <authorList>
            <person name="Martinu J."/>
            <person name="Tarabai H."/>
            <person name="Stefka J."/>
            <person name="Hypsa V."/>
        </authorList>
    </citation>
    <scope>NUCLEOTIDE SEQUENCE [LARGE SCALE GENOMIC DNA]</scope>
    <source>
        <strain evidence="9">HR10_N</strain>
    </source>
</reference>
<dbReference type="Gene3D" id="2.30.29.30">
    <property type="entry name" value="Pleckstrin-homology domain (PH domain)/Phosphotyrosine-binding domain (PTB)"/>
    <property type="match status" value="1"/>
</dbReference>
<evidence type="ECO:0000256" key="7">
    <source>
        <dbReference type="SAM" id="SignalP"/>
    </source>
</evidence>
<evidence type="ECO:0000256" key="1">
    <source>
        <dbReference type="ARBA" id="ARBA00004370"/>
    </source>
</evidence>
<dbReference type="Proteomes" id="UP001372834">
    <property type="component" value="Unassembled WGS sequence"/>
</dbReference>
<keyword evidence="3 6" id="KW-1133">Transmembrane helix</keyword>
<organism evidence="9 10">
    <name type="scientific">Polyplax serrata</name>
    <name type="common">Common mouse louse</name>
    <dbReference type="NCBI Taxonomy" id="468196"/>
    <lineage>
        <taxon>Eukaryota</taxon>
        <taxon>Metazoa</taxon>
        <taxon>Ecdysozoa</taxon>
        <taxon>Arthropoda</taxon>
        <taxon>Hexapoda</taxon>
        <taxon>Insecta</taxon>
        <taxon>Pterygota</taxon>
        <taxon>Neoptera</taxon>
        <taxon>Paraneoptera</taxon>
        <taxon>Psocodea</taxon>
        <taxon>Troctomorpha</taxon>
        <taxon>Phthiraptera</taxon>
        <taxon>Anoplura</taxon>
        <taxon>Polyplacidae</taxon>
        <taxon>Polyplax</taxon>
    </lineage>
</organism>
<feature type="compositionally biased region" description="Polar residues" evidence="5">
    <location>
        <begin position="302"/>
        <end position="318"/>
    </location>
</feature>
<evidence type="ECO:0000256" key="3">
    <source>
        <dbReference type="ARBA" id="ARBA00022989"/>
    </source>
</evidence>
<feature type="compositionally biased region" description="Low complexity" evidence="5">
    <location>
        <begin position="35"/>
        <end position="47"/>
    </location>
</feature>
<comment type="subcellular location">
    <subcellularLocation>
        <location evidence="1">Membrane</location>
    </subcellularLocation>
</comment>
<sequence length="748" mass="84814">MRSPMSVLIALIENALLILDCAAQQGNSISQTTFQNNLPSQNQNQNLYINDSPNEQNTIKSAGNESPKHSFVQPIKKDNSKSEILTRDPSPFQPEKADTEHQDSITQSFDTIQPIELNRSASHDSNNKDRKESRGSDRSKKKSSWYNVFYSTYKSRSEQLKRYFKDLPSDERLIGDVSAVVKGKTAKVIPNAILISTESEKLFFTTFATRDKAFMMLFRVWQNALMDQTMSTQEVWQWVHTAYGDELGLTSEDEDYNYIPPANSFEDKIYPIERLSADSLSEPQVFGGGSGSGNHEKGANELGSSATDSTNKSQGSVPSQNVMVPELYLKALGNGLFKICINRFTRLRNYYDLAFQKKAKRKACDHSRAFIAENTPSPLQIGEDALPTDLSDTSTESDINPNGEKIMTSCSSTHEGRHVISIILPMHVDQLFTLMFTNSKFFFEFHTMRQSSDIHASTWHQSPESGEKIRTINMVVTLGQALAPKSAHVHQTQVMLPCSVSGQLYSIDDEIVNNGIPYADSFYILMHYCLEKVSEKESSLNIYGQLKYKKSVWGFVKNLIEKTTWSNIKDHNDALVKALLAECDGEMPKGRKGRRRHRAISSNPVLLPVDHLPSSTRSPSYKPVTRKREPENRDNILLGIVLAILVFLVFLNGLLYYKLWLLEDFTQRSSYNFWQADVDILSDPPKSHEEWLKVLRFQENVHKLEVDKWQRVLQSAVDLLKKAEESLGGLQKTIKSPYEAMKKSKQEL</sequence>
<evidence type="ECO:0000256" key="5">
    <source>
        <dbReference type="SAM" id="MobiDB-lite"/>
    </source>
</evidence>
<feature type="region of interest" description="Disordered" evidence="5">
    <location>
        <begin position="34"/>
        <end position="139"/>
    </location>
</feature>
<feature type="signal peptide" evidence="7">
    <location>
        <begin position="1"/>
        <end position="23"/>
    </location>
</feature>
<comment type="caution">
    <text evidence="9">The sequence shown here is derived from an EMBL/GenBank/DDBJ whole genome shotgun (WGS) entry which is preliminary data.</text>
</comment>
<dbReference type="InterPro" id="IPR011993">
    <property type="entry name" value="PH-like_dom_sf"/>
</dbReference>
<evidence type="ECO:0000256" key="4">
    <source>
        <dbReference type="ARBA" id="ARBA00023136"/>
    </source>
</evidence>
<evidence type="ECO:0000256" key="6">
    <source>
        <dbReference type="SAM" id="Phobius"/>
    </source>
</evidence>
<keyword evidence="7" id="KW-0732">Signal</keyword>
<dbReference type="GO" id="GO:0120015">
    <property type="term" value="F:sterol transfer activity"/>
    <property type="evidence" value="ECO:0007669"/>
    <property type="project" value="TreeGrafter"/>
</dbReference>
<evidence type="ECO:0000313" key="9">
    <source>
        <dbReference type="EMBL" id="KAK6631757.1"/>
    </source>
</evidence>
<dbReference type="GO" id="GO:0032934">
    <property type="term" value="F:sterol binding"/>
    <property type="evidence" value="ECO:0007669"/>
    <property type="project" value="TreeGrafter"/>
</dbReference>
<gene>
    <name evidence="9" type="ORF">RUM43_013821</name>
</gene>
<dbReference type="AlphaFoldDB" id="A0AAN8PRA8"/>
<dbReference type="InterPro" id="IPR051482">
    <property type="entry name" value="Cholesterol_transport"/>
</dbReference>
<proteinExistence type="predicted"/>
<dbReference type="GO" id="GO:0005789">
    <property type="term" value="C:endoplasmic reticulum membrane"/>
    <property type="evidence" value="ECO:0007669"/>
    <property type="project" value="TreeGrafter"/>
</dbReference>
<feature type="compositionally biased region" description="Polar residues" evidence="5">
    <location>
        <begin position="390"/>
        <end position="400"/>
    </location>
</feature>
<evidence type="ECO:0000313" key="10">
    <source>
        <dbReference type="Proteomes" id="UP001372834"/>
    </source>
</evidence>
<evidence type="ECO:0000259" key="8">
    <source>
        <dbReference type="PROSITE" id="PS51778"/>
    </source>
</evidence>
<accession>A0AAN8PRA8</accession>
<dbReference type="GO" id="GO:0140268">
    <property type="term" value="C:endoplasmic reticulum-plasma membrane contact site"/>
    <property type="evidence" value="ECO:0007669"/>
    <property type="project" value="TreeGrafter"/>
</dbReference>
<feature type="compositionally biased region" description="Basic and acidic residues" evidence="5">
    <location>
        <begin position="75"/>
        <end position="86"/>
    </location>
</feature>
<feature type="region of interest" description="Disordered" evidence="5">
    <location>
        <begin position="381"/>
        <end position="404"/>
    </location>
</feature>
<dbReference type="PANTHER" id="PTHR23319:SF4">
    <property type="entry name" value="GRAM DOMAIN CONTAINING 1B, ISOFORM E"/>
    <property type="match status" value="1"/>
</dbReference>
<dbReference type="EMBL" id="JAWJWE010000008">
    <property type="protein sequence ID" value="KAK6631757.1"/>
    <property type="molecule type" value="Genomic_DNA"/>
</dbReference>
<dbReference type="InterPro" id="IPR031968">
    <property type="entry name" value="VASt"/>
</dbReference>
<feature type="transmembrane region" description="Helical" evidence="6">
    <location>
        <begin position="636"/>
        <end position="657"/>
    </location>
</feature>
<protein>
    <recommendedName>
        <fullName evidence="8">VASt domain-containing protein</fullName>
    </recommendedName>
</protein>
<dbReference type="GO" id="GO:0005886">
    <property type="term" value="C:plasma membrane"/>
    <property type="evidence" value="ECO:0007669"/>
    <property type="project" value="TreeGrafter"/>
</dbReference>
<feature type="compositionally biased region" description="Basic and acidic residues" evidence="5">
    <location>
        <begin position="121"/>
        <end position="138"/>
    </location>
</feature>
<evidence type="ECO:0000256" key="2">
    <source>
        <dbReference type="ARBA" id="ARBA00022692"/>
    </source>
</evidence>
<keyword evidence="4 6" id="KW-0472">Membrane</keyword>
<feature type="domain" description="VASt" evidence="8">
    <location>
        <begin position="415"/>
        <end position="587"/>
    </location>
</feature>
<feature type="region of interest" description="Disordered" evidence="5">
    <location>
        <begin position="283"/>
        <end position="318"/>
    </location>
</feature>
<dbReference type="GO" id="GO:0032366">
    <property type="term" value="P:intracellular sterol transport"/>
    <property type="evidence" value="ECO:0007669"/>
    <property type="project" value="TreeGrafter"/>
</dbReference>